<sequence length="460" mass="46286">MPVPRPAAPLVVVALGALLALSSALPGIGLAQPAPGASPVASPGASPAATTAFVGEPLIRATLEEVPRAPAFVRLLRITLEPGASIPRRFHPGPKLDRVEAGTLTVTAEGPTSITTADDAASVDAPVNEAFELTEGQTLALPRETTYAFENLGDEAVELLTSVILPAGHQRPPGISYPDGEPPEDAYAGVSNVVLGDGVADLFPAAPVVFGVERLTLAAGEAVPAFPGPVMISLVEGDVRVTVDAGLVQVSRTQSPGPQRSSDPGESYDLGTADALYFPAGMAQVPRAEADGELTVLRLTLTSTDPSAPATPAPIDPDAAGVVTFAAAGAGATPEAGGEEGADGIGADASPAAEGDATVPPEEAAEDEVDATVVAEATDEVAPNTGEITVGSTVQTTDVDVNVRDSPSTAGAVVATLGEGTRLVVTGPPEEGDGFVWYPVQALDDATIVGYVAELFLELV</sequence>
<dbReference type="InterPro" id="IPR011051">
    <property type="entry name" value="RmlC_Cupin_sf"/>
</dbReference>
<feature type="region of interest" description="Disordered" evidence="1">
    <location>
        <begin position="251"/>
        <end position="270"/>
    </location>
</feature>
<protein>
    <recommendedName>
        <fullName evidence="2">SH3b domain-containing protein</fullName>
    </recommendedName>
</protein>
<evidence type="ECO:0000313" key="3">
    <source>
        <dbReference type="EMBL" id="CAA9578616.1"/>
    </source>
</evidence>
<feature type="region of interest" description="Disordered" evidence="1">
    <location>
        <begin position="331"/>
        <end position="360"/>
    </location>
</feature>
<dbReference type="InterPro" id="IPR014710">
    <property type="entry name" value="RmlC-like_jellyroll"/>
</dbReference>
<name>A0A6J4VHW8_9BACT</name>
<accession>A0A6J4VHW8</accession>
<dbReference type="Gene3D" id="2.60.120.10">
    <property type="entry name" value="Jelly Rolls"/>
    <property type="match status" value="1"/>
</dbReference>
<evidence type="ECO:0000259" key="2">
    <source>
        <dbReference type="Pfam" id="PF08239"/>
    </source>
</evidence>
<reference evidence="3" key="1">
    <citation type="submission" date="2020-02" db="EMBL/GenBank/DDBJ databases">
        <authorList>
            <person name="Meier V. D."/>
        </authorList>
    </citation>
    <scope>NUCLEOTIDE SEQUENCE</scope>
    <source>
        <strain evidence="3">AVDCRST_MAG49</strain>
    </source>
</reference>
<feature type="domain" description="SH3b" evidence="2">
    <location>
        <begin position="401"/>
        <end position="456"/>
    </location>
</feature>
<proteinExistence type="predicted"/>
<dbReference type="EMBL" id="CADCWG010000318">
    <property type="protein sequence ID" value="CAA9578616.1"/>
    <property type="molecule type" value="Genomic_DNA"/>
</dbReference>
<organism evidence="3">
    <name type="scientific">uncultured Thermomicrobiales bacterium</name>
    <dbReference type="NCBI Taxonomy" id="1645740"/>
    <lineage>
        <taxon>Bacteria</taxon>
        <taxon>Pseudomonadati</taxon>
        <taxon>Thermomicrobiota</taxon>
        <taxon>Thermomicrobia</taxon>
        <taxon>Thermomicrobiales</taxon>
        <taxon>environmental samples</taxon>
    </lineage>
</organism>
<dbReference type="InterPro" id="IPR003646">
    <property type="entry name" value="SH3-like_bac-type"/>
</dbReference>
<gene>
    <name evidence="3" type="ORF">AVDCRST_MAG49-4470</name>
</gene>
<dbReference type="Gene3D" id="2.30.30.40">
    <property type="entry name" value="SH3 Domains"/>
    <property type="match status" value="1"/>
</dbReference>
<feature type="compositionally biased region" description="Polar residues" evidence="1">
    <location>
        <begin position="251"/>
        <end position="264"/>
    </location>
</feature>
<dbReference type="SUPFAM" id="SSF51182">
    <property type="entry name" value="RmlC-like cupins"/>
    <property type="match status" value="1"/>
</dbReference>
<evidence type="ECO:0000256" key="1">
    <source>
        <dbReference type="SAM" id="MobiDB-lite"/>
    </source>
</evidence>
<dbReference type="AlphaFoldDB" id="A0A6J4VHW8"/>
<dbReference type="Pfam" id="PF08239">
    <property type="entry name" value="SH3_3"/>
    <property type="match status" value="1"/>
</dbReference>